<evidence type="ECO:0000256" key="2">
    <source>
        <dbReference type="SAM" id="Phobius"/>
    </source>
</evidence>
<organism evidence="3 4">
    <name type="scientific">Candidatus Taylorbacteria bacterium CG11_big_fil_rev_8_21_14_0_20_46_11</name>
    <dbReference type="NCBI Taxonomy" id="1975025"/>
    <lineage>
        <taxon>Bacteria</taxon>
        <taxon>Candidatus Tayloriibacteriota</taxon>
    </lineage>
</organism>
<feature type="transmembrane region" description="Helical" evidence="2">
    <location>
        <begin position="7"/>
        <end position="29"/>
    </location>
</feature>
<keyword evidence="2" id="KW-0812">Transmembrane</keyword>
<comment type="caution">
    <text evidence="3">The sequence shown here is derived from an EMBL/GenBank/DDBJ whole genome shotgun (WGS) entry which is preliminary data.</text>
</comment>
<protein>
    <submittedName>
        <fullName evidence="3">Uncharacterized protein</fullName>
    </submittedName>
</protein>
<proteinExistence type="predicted"/>
<gene>
    <name evidence="3" type="ORF">COV91_01440</name>
</gene>
<sequence length="451" mass="51248">MLHPKRFTRILLLTGLLIAVVSLGLFIVFNKNKSDEFRSDEQYEKESGHNPFTDSPQEVINCFKEGLSEKDFEEISQDKRRPTSKERVVIESCSDKPANQSIPINSPTTNNGSNKNWTAPVLAELEKQIPNLKRTYPKTIKGLLDPGGVHFRKIIESEVSAIKELGVNTLYIYPNYKYDNGKIKLSTTSRGGGAPSFASDAVNDYIWQIVQAKKNGFAVMLSVGYGGGENSEFDVPLEQFLKDAKDSALYWAEIAEKYQVEYFVPALEADWQIYREYYHPDWSRHLQAVNAFNQLHQELLPDIKKIYTGRVAIQKALKTDKILVPGYDLVGLDDNPNGKSPEQFRLDLIQDFDDMETIAKNSDAEWFVAEFWVPYLEQAGPDQPKVQKKYGDGQAYEDNLHEFYKIAAEEYKNFSGDSKPVGFGFTSYLLNQASIKDRPAEQVVKDLFDAI</sequence>
<dbReference type="InterPro" id="IPR017853">
    <property type="entry name" value="GH"/>
</dbReference>
<dbReference type="Gene3D" id="3.20.20.80">
    <property type="entry name" value="Glycosidases"/>
    <property type="match status" value="1"/>
</dbReference>
<dbReference type="Proteomes" id="UP000229342">
    <property type="component" value="Unassembled WGS sequence"/>
</dbReference>
<feature type="region of interest" description="Disordered" evidence="1">
    <location>
        <begin position="73"/>
        <end position="116"/>
    </location>
</feature>
<evidence type="ECO:0000313" key="3">
    <source>
        <dbReference type="EMBL" id="PIQ68970.1"/>
    </source>
</evidence>
<keyword evidence="2" id="KW-0472">Membrane</keyword>
<feature type="compositionally biased region" description="Basic and acidic residues" evidence="1">
    <location>
        <begin position="76"/>
        <end position="89"/>
    </location>
</feature>
<dbReference type="SUPFAM" id="SSF51445">
    <property type="entry name" value="(Trans)glycosidases"/>
    <property type="match status" value="1"/>
</dbReference>
<evidence type="ECO:0000313" key="4">
    <source>
        <dbReference type="Proteomes" id="UP000229342"/>
    </source>
</evidence>
<accession>A0A2H0KCH5</accession>
<name>A0A2H0KCH5_9BACT</name>
<dbReference type="EMBL" id="PCVG01000017">
    <property type="protein sequence ID" value="PIQ68970.1"/>
    <property type="molecule type" value="Genomic_DNA"/>
</dbReference>
<feature type="compositionally biased region" description="Polar residues" evidence="1">
    <location>
        <begin position="97"/>
        <end position="116"/>
    </location>
</feature>
<dbReference type="AlphaFoldDB" id="A0A2H0KCH5"/>
<reference evidence="3 4" key="1">
    <citation type="submission" date="2017-09" db="EMBL/GenBank/DDBJ databases">
        <title>Depth-based differentiation of microbial function through sediment-hosted aquifers and enrichment of novel symbionts in the deep terrestrial subsurface.</title>
        <authorList>
            <person name="Probst A.J."/>
            <person name="Ladd B."/>
            <person name="Jarett J.K."/>
            <person name="Geller-Mcgrath D.E."/>
            <person name="Sieber C.M."/>
            <person name="Emerson J.B."/>
            <person name="Anantharaman K."/>
            <person name="Thomas B.C."/>
            <person name="Malmstrom R."/>
            <person name="Stieglmeier M."/>
            <person name="Klingl A."/>
            <person name="Woyke T."/>
            <person name="Ryan C.M."/>
            <person name="Banfield J.F."/>
        </authorList>
    </citation>
    <scope>NUCLEOTIDE SEQUENCE [LARGE SCALE GENOMIC DNA]</scope>
    <source>
        <strain evidence="3">CG11_big_fil_rev_8_21_14_0_20_46_11</strain>
    </source>
</reference>
<evidence type="ECO:0000256" key="1">
    <source>
        <dbReference type="SAM" id="MobiDB-lite"/>
    </source>
</evidence>
<keyword evidence="2" id="KW-1133">Transmembrane helix</keyword>